<sequence length="637" mass="73688">MNYLHKELYNLLISDHHIFDFIRESALDGLWYWDVENPENEWMDGKFWTTLGYDPEQMPHKSSAWQDIIHQDDLKVALENFKKHCEDPNHPYDQIVRYKHKNGHTIWVRCRGMAIRDHNGKAIRLLGAHNEVSALKKHEEILKRCNSAASIGYWEIDFISEKVLWSTLTKEILEVERDFTPTINETLAFFSEGKSKTSLLNAYQNAISKGESYELELPISISKEKTKWVKIVGIPQITANKCTQIYGTVQDIDLRKTNELKLREEREKLRISEESFRANFEHAAIGMAILNEKGQWLKVNNKLCEIVGYSQEELRQLTFQDITFPADLDADLVLFQELMDGKRDHYQMEKRYFHKDGHIIYIILAVSIVRNNEGKILYVVSQIIDISELKEAKNKIHSLLKTSQEQNNRLKNFAHIVSHNLRSHSSNIGFMIDLLTNENEKLTEKEEYKLLKTASNNLAQTIQHLNEVAMIQTTLEENLQAISLSNSIKSAIENVAAIADAAQVKIINEIKPDEVILGLPAYIDSIVLNLLTNGIKYRSENVDSYIKISSFHSMQYKVILFEDNGKGIDLEQYGSQLFGMYKTFHRHPEARGIGLFITKSQIEALGGRIEVESEVNKGSKFKIYLKNEKDKKPMYHR</sequence>
<organism evidence="9 10">
    <name type="scientific">Echinicola arenosa</name>
    <dbReference type="NCBI Taxonomy" id="2774144"/>
    <lineage>
        <taxon>Bacteria</taxon>
        <taxon>Pseudomonadati</taxon>
        <taxon>Bacteroidota</taxon>
        <taxon>Cytophagia</taxon>
        <taxon>Cytophagales</taxon>
        <taxon>Cyclobacteriaceae</taxon>
        <taxon>Echinicola</taxon>
    </lineage>
</organism>
<dbReference type="NCBIfam" id="TIGR00229">
    <property type="entry name" value="sensory_box"/>
    <property type="match status" value="2"/>
</dbReference>
<dbReference type="InterPro" id="IPR035965">
    <property type="entry name" value="PAS-like_dom_sf"/>
</dbReference>
<dbReference type="SUPFAM" id="SSF55785">
    <property type="entry name" value="PYP-like sensor domain (PAS domain)"/>
    <property type="match status" value="3"/>
</dbReference>
<evidence type="ECO:0000256" key="1">
    <source>
        <dbReference type="ARBA" id="ARBA00000085"/>
    </source>
</evidence>
<dbReference type="Pfam" id="PF08447">
    <property type="entry name" value="PAS_3"/>
    <property type="match status" value="2"/>
</dbReference>
<evidence type="ECO:0000259" key="8">
    <source>
        <dbReference type="PROSITE" id="PS50113"/>
    </source>
</evidence>
<comment type="catalytic activity">
    <reaction evidence="1">
        <text>ATP + protein L-histidine = ADP + protein N-phospho-L-histidine.</text>
        <dbReference type="EC" id="2.7.13.3"/>
    </reaction>
</comment>
<dbReference type="InterPro" id="IPR003594">
    <property type="entry name" value="HATPase_dom"/>
</dbReference>
<dbReference type="CDD" id="cd00130">
    <property type="entry name" value="PAS"/>
    <property type="match status" value="2"/>
</dbReference>
<dbReference type="PANTHER" id="PTHR43304:SF1">
    <property type="entry name" value="PAC DOMAIN-CONTAINING PROTEIN"/>
    <property type="match status" value="1"/>
</dbReference>
<evidence type="ECO:0000256" key="2">
    <source>
        <dbReference type="ARBA" id="ARBA00012438"/>
    </source>
</evidence>
<dbReference type="InterPro" id="IPR013655">
    <property type="entry name" value="PAS_fold_3"/>
</dbReference>
<evidence type="ECO:0000313" key="9">
    <source>
        <dbReference type="EMBL" id="MBD8490915.1"/>
    </source>
</evidence>
<dbReference type="SUPFAM" id="SSF55874">
    <property type="entry name" value="ATPase domain of HSP90 chaperone/DNA topoisomerase II/histidine kinase"/>
    <property type="match status" value="1"/>
</dbReference>
<feature type="domain" description="PAC" evidence="8">
    <location>
        <begin position="346"/>
        <end position="398"/>
    </location>
</feature>
<protein>
    <recommendedName>
        <fullName evidence="2">histidine kinase</fullName>
        <ecNumber evidence="2">2.7.13.3</ecNumber>
    </recommendedName>
</protein>
<keyword evidence="10" id="KW-1185">Reference proteome</keyword>
<evidence type="ECO:0000256" key="4">
    <source>
        <dbReference type="ARBA" id="ARBA00022679"/>
    </source>
</evidence>
<feature type="domain" description="Histidine kinase" evidence="6">
    <location>
        <begin position="416"/>
        <end position="629"/>
    </location>
</feature>
<dbReference type="InterPro" id="IPR036890">
    <property type="entry name" value="HATPase_C_sf"/>
</dbReference>
<gene>
    <name evidence="9" type="ORF">IFO69_19335</name>
</gene>
<dbReference type="Proteomes" id="UP000647133">
    <property type="component" value="Unassembled WGS sequence"/>
</dbReference>
<keyword evidence="4" id="KW-0808">Transferase</keyword>
<dbReference type="PRINTS" id="PR00344">
    <property type="entry name" value="BCTRLSENSOR"/>
</dbReference>
<evidence type="ECO:0000256" key="3">
    <source>
        <dbReference type="ARBA" id="ARBA00022553"/>
    </source>
</evidence>
<dbReference type="InterPro" id="IPR052162">
    <property type="entry name" value="Sensor_kinase/Photoreceptor"/>
</dbReference>
<accession>A0ABR9AQF1</accession>
<proteinExistence type="predicted"/>
<dbReference type="RefSeq" id="WP_192011791.1">
    <property type="nucleotide sequence ID" value="NZ_JACYTQ010000009.1"/>
</dbReference>
<feature type="domain" description="PAC" evidence="8">
    <location>
        <begin position="92"/>
        <end position="144"/>
    </location>
</feature>
<keyword evidence="5" id="KW-0418">Kinase</keyword>
<dbReference type="EMBL" id="JACYTQ010000009">
    <property type="protein sequence ID" value="MBD8490915.1"/>
    <property type="molecule type" value="Genomic_DNA"/>
</dbReference>
<name>A0ABR9AQF1_9BACT</name>
<dbReference type="InterPro" id="IPR000700">
    <property type="entry name" value="PAS-assoc_C"/>
</dbReference>
<dbReference type="SMART" id="SM00086">
    <property type="entry name" value="PAC"/>
    <property type="match status" value="2"/>
</dbReference>
<dbReference type="SMART" id="SM00387">
    <property type="entry name" value="HATPase_c"/>
    <property type="match status" value="1"/>
</dbReference>
<dbReference type="Gene3D" id="3.30.565.10">
    <property type="entry name" value="Histidine kinase-like ATPase, C-terminal domain"/>
    <property type="match status" value="1"/>
</dbReference>
<keyword evidence="3" id="KW-0597">Phosphoprotein</keyword>
<dbReference type="InterPro" id="IPR001610">
    <property type="entry name" value="PAC"/>
</dbReference>
<reference evidence="9 10" key="1">
    <citation type="submission" date="2020-09" db="EMBL/GenBank/DDBJ databases">
        <title>Echinicola sp. CAU 1574 isolated from sand of Sido Beach.</title>
        <authorList>
            <person name="Kim W."/>
        </authorList>
    </citation>
    <scope>NUCLEOTIDE SEQUENCE [LARGE SCALE GENOMIC DNA]</scope>
    <source>
        <strain evidence="9 10">CAU 1574</strain>
    </source>
</reference>
<feature type="domain" description="PAS" evidence="7">
    <location>
        <begin position="272"/>
        <end position="342"/>
    </location>
</feature>
<comment type="caution">
    <text evidence="9">The sequence shown here is derived from an EMBL/GenBank/DDBJ whole genome shotgun (WGS) entry which is preliminary data.</text>
</comment>
<dbReference type="SMART" id="SM00091">
    <property type="entry name" value="PAS"/>
    <property type="match status" value="2"/>
</dbReference>
<dbReference type="Pfam" id="PF02518">
    <property type="entry name" value="HATPase_c"/>
    <property type="match status" value="1"/>
</dbReference>
<dbReference type="PROSITE" id="PS50109">
    <property type="entry name" value="HIS_KIN"/>
    <property type="match status" value="1"/>
</dbReference>
<dbReference type="Gene3D" id="3.30.450.20">
    <property type="entry name" value="PAS domain"/>
    <property type="match status" value="3"/>
</dbReference>
<dbReference type="EC" id="2.7.13.3" evidence="2"/>
<dbReference type="PROSITE" id="PS50113">
    <property type="entry name" value="PAC"/>
    <property type="match status" value="2"/>
</dbReference>
<evidence type="ECO:0000259" key="6">
    <source>
        <dbReference type="PROSITE" id="PS50109"/>
    </source>
</evidence>
<dbReference type="InterPro" id="IPR000014">
    <property type="entry name" value="PAS"/>
</dbReference>
<evidence type="ECO:0000259" key="7">
    <source>
        <dbReference type="PROSITE" id="PS50112"/>
    </source>
</evidence>
<dbReference type="PANTHER" id="PTHR43304">
    <property type="entry name" value="PHYTOCHROME-LIKE PROTEIN CPH1"/>
    <property type="match status" value="1"/>
</dbReference>
<dbReference type="InterPro" id="IPR005467">
    <property type="entry name" value="His_kinase_dom"/>
</dbReference>
<evidence type="ECO:0000256" key="5">
    <source>
        <dbReference type="ARBA" id="ARBA00022777"/>
    </source>
</evidence>
<dbReference type="PROSITE" id="PS50112">
    <property type="entry name" value="PAS"/>
    <property type="match status" value="1"/>
</dbReference>
<evidence type="ECO:0000313" key="10">
    <source>
        <dbReference type="Proteomes" id="UP000647133"/>
    </source>
</evidence>
<dbReference type="InterPro" id="IPR004358">
    <property type="entry name" value="Sig_transdc_His_kin-like_C"/>
</dbReference>